<dbReference type="InterPro" id="IPR007213">
    <property type="entry name" value="Ppm1/Ppm2/Tcmp"/>
</dbReference>
<dbReference type="EMBL" id="JQEC01000021">
    <property type="protein sequence ID" value="KGJ94016.1"/>
    <property type="molecule type" value="Genomic_DNA"/>
</dbReference>
<dbReference type="Pfam" id="PF04072">
    <property type="entry name" value="LCM"/>
    <property type="match status" value="1"/>
</dbReference>
<feature type="transmembrane region" description="Helical" evidence="5">
    <location>
        <begin position="42"/>
        <end position="62"/>
    </location>
</feature>
<dbReference type="RefSeq" id="WP_033082208.1">
    <property type="nucleotide sequence ID" value="NZ_JQEC01000021.1"/>
</dbReference>
<dbReference type="EC" id="2.1.1.-" evidence="4"/>
<dbReference type="GO" id="GO:0032259">
    <property type="term" value="P:methylation"/>
    <property type="evidence" value="ECO:0007669"/>
    <property type="project" value="UniProtKB-KW"/>
</dbReference>
<evidence type="ECO:0000256" key="4">
    <source>
        <dbReference type="RuleBase" id="RU362030"/>
    </source>
</evidence>
<keyword evidence="5" id="KW-0472">Membrane</keyword>
<dbReference type="OrthoDB" id="9806164at2"/>
<dbReference type="InterPro" id="IPR029063">
    <property type="entry name" value="SAM-dependent_MTases_sf"/>
</dbReference>
<comment type="caution">
    <text evidence="6">The sequence shown here is derived from an EMBL/GenBank/DDBJ whole genome shotgun (WGS) entry which is preliminary data.</text>
</comment>
<gene>
    <name evidence="6" type="ORF">GAB14E_2571</name>
</gene>
<protein>
    <recommendedName>
        <fullName evidence="4">S-adenosyl-L-methionine-dependent methyltransferase</fullName>
        <ecNumber evidence="4">2.1.1.-</ecNumber>
    </recommendedName>
</protein>
<dbReference type="PANTHER" id="PTHR43619">
    <property type="entry name" value="S-ADENOSYL-L-METHIONINE-DEPENDENT METHYLTRANSFERASE YKTD-RELATED"/>
    <property type="match status" value="1"/>
</dbReference>
<evidence type="ECO:0000256" key="3">
    <source>
        <dbReference type="ARBA" id="ARBA00022679"/>
    </source>
</evidence>
<dbReference type="Proteomes" id="UP000029868">
    <property type="component" value="Unassembled WGS sequence"/>
</dbReference>
<dbReference type="AlphaFoldDB" id="A0A099KTY3"/>
<keyword evidence="4" id="KW-0949">S-adenosyl-L-methionine</keyword>
<dbReference type="Gene3D" id="3.40.50.150">
    <property type="entry name" value="Vaccinia Virus protein VP39"/>
    <property type="match status" value="1"/>
</dbReference>
<organism evidence="6 7">
    <name type="scientific">Colwellia psychrerythraea</name>
    <name type="common">Vibrio psychroerythus</name>
    <dbReference type="NCBI Taxonomy" id="28229"/>
    <lineage>
        <taxon>Bacteria</taxon>
        <taxon>Pseudomonadati</taxon>
        <taxon>Pseudomonadota</taxon>
        <taxon>Gammaproteobacteria</taxon>
        <taxon>Alteromonadales</taxon>
        <taxon>Colwelliaceae</taxon>
        <taxon>Colwellia</taxon>
    </lineage>
</organism>
<dbReference type="GO" id="GO:0008168">
    <property type="term" value="F:methyltransferase activity"/>
    <property type="evidence" value="ECO:0007669"/>
    <property type="project" value="UniProtKB-UniRule"/>
</dbReference>
<dbReference type="PATRIC" id="fig|28229.3.peg.2191"/>
<comment type="function">
    <text evidence="4">Exhibits S-adenosyl-L-methionine-dependent methyltransferase activity.</text>
</comment>
<reference evidence="6 7" key="1">
    <citation type="submission" date="2014-08" db="EMBL/GenBank/DDBJ databases">
        <title>Genomic and Phenotypic Diversity of Colwellia psychrerythraea strains from Disparate Marine Basins.</title>
        <authorList>
            <person name="Techtmann S.M."/>
            <person name="Stelling S.C."/>
            <person name="Utturkar S.M."/>
            <person name="Alshibli N."/>
            <person name="Harris A."/>
            <person name="Brown S.D."/>
            <person name="Hazen T.C."/>
        </authorList>
    </citation>
    <scope>NUCLEOTIDE SEQUENCE [LARGE SCALE GENOMIC DNA]</scope>
    <source>
        <strain evidence="6 7">GAB14E</strain>
    </source>
</reference>
<comment type="similarity">
    <text evidence="1 4">Belongs to the UPF0677 family.</text>
</comment>
<evidence type="ECO:0000256" key="5">
    <source>
        <dbReference type="SAM" id="Phobius"/>
    </source>
</evidence>
<proteinExistence type="inferred from homology"/>
<evidence type="ECO:0000256" key="1">
    <source>
        <dbReference type="ARBA" id="ARBA00008138"/>
    </source>
</evidence>
<evidence type="ECO:0000313" key="7">
    <source>
        <dbReference type="Proteomes" id="UP000029868"/>
    </source>
</evidence>
<dbReference type="PANTHER" id="PTHR43619:SF2">
    <property type="entry name" value="S-ADENOSYL-L-METHIONINE-DEPENDENT METHYLTRANSFERASES SUPERFAMILY PROTEIN"/>
    <property type="match status" value="1"/>
</dbReference>
<evidence type="ECO:0000256" key="2">
    <source>
        <dbReference type="ARBA" id="ARBA00022603"/>
    </source>
</evidence>
<keyword evidence="2 4" id="KW-0489">Methyltransferase</keyword>
<evidence type="ECO:0000313" key="6">
    <source>
        <dbReference type="EMBL" id="KGJ94016.1"/>
    </source>
</evidence>
<dbReference type="NCBIfam" id="TIGR00027">
    <property type="entry name" value="mthyl_TIGR00027"/>
    <property type="match status" value="1"/>
</dbReference>
<keyword evidence="5" id="KW-0812">Transmembrane</keyword>
<sequence>MNKFSKTSSAESMALIRTLGYKENGITMRTEDYMAEVFLSKFMAFILSFSFFRSLILAIYSIKLPGGMPYIMAKSRAIDDMLLRALDGDEKPEQLIILGAGYDTRAYRFHHQLAHIQCFEIDHPEMIARKRAAMKNLATEKGTASTQHENDVSSLNSVHYCGADFNGKDHFDLDWLVSQGIDKNKKTLFIIDGVSYFLQEDAFKNLLSVISLFPETSQVIFDYAYADIFTGGIYRGSEAFKSSLKKMGEPATYGIHQEDLMNTMQELGFDLTDLMTPEQIEQQYLTKPNGESVQPYGFLNIAFLRKGAKTCISG</sequence>
<dbReference type="SUPFAM" id="SSF53335">
    <property type="entry name" value="S-adenosyl-L-methionine-dependent methyltransferases"/>
    <property type="match status" value="1"/>
</dbReference>
<dbReference type="InterPro" id="IPR011610">
    <property type="entry name" value="SAM_mthyl_Trfase_ML2640-like"/>
</dbReference>
<keyword evidence="3 6" id="KW-0808">Transferase</keyword>
<name>A0A099KTY3_COLPS</name>
<accession>A0A099KTY3</accession>
<keyword evidence="5" id="KW-1133">Transmembrane helix</keyword>